<feature type="domain" description="DUF58" evidence="1">
    <location>
        <begin position="55"/>
        <end position="259"/>
    </location>
</feature>
<comment type="caution">
    <text evidence="2">The sequence shown here is derived from an EMBL/GenBank/DDBJ whole genome shotgun (WGS) entry which is preliminary data.</text>
</comment>
<dbReference type="Proteomes" id="UP000613582">
    <property type="component" value="Unassembled WGS sequence"/>
</dbReference>
<sequence length="298" mass="33149">MAPNPQDRLHHLRGQAETLASTLPPLLLAAEQLAATVLAGVHGRRRAGPGETFWQYRPYVQGDSYTQIDWRQSARVADRLYVRQQEWEVAATLWIWCDAGASLDYASSEAIPTKRWRAQLLATALASLLARAGERIGLAGSGRRPFIGRRAPELFAEKLLGMAQDDDGLPPQIETPGHKRYVLISDFYTPIDALEERLKSLALDHARAHLIQVVDPSEEDFPFSGRTEFLPTKGGESPLLFGNAGAIANDYARIYKAHRGTIRDLCTHYGWTFSTHRTDHPAQTALGALYRALMPEVI</sequence>
<name>A0A8J2V5Q7_9PROT</name>
<dbReference type="RefSeq" id="WP_188159399.1">
    <property type="nucleotide sequence ID" value="NZ_BMGH01000001.1"/>
</dbReference>
<gene>
    <name evidence="2" type="ORF">GCM10011342_01580</name>
</gene>
<evidence type="ECO:0000313" key="2">
    <source>
        <dbReference type="EMBL" id="GGC96444.1"/>
    </source>
</evidence>
<reference evidence="2" key="2">
    <citation type="submission" date="2020-09" db="EMBL/GenBank/DDBJ databases">
        <authorList>
            <person name="Sun Q."/>
            <person name="Zhou Y."/>
        </authorList>
    </citation>
    <scope>NUCLEOTIDE SEQUENCE</scope>
    <source>
        <strain evidence="2">CGMCC 1.12921</strain>
    </source>
</reference>
<dbReference type="Pfam" id="PF01882">
    <property type="entry name" value="DUF58"/>
    <property type="match status" value="1"/>
</dbReference>
<keyword evidence="3" id="KW-1185">Reference proteome</keyword>
<organism evidence="2 3">
    <name type="scientific">Aquisalinus flavus</name>
    <dbReference type="NCBI Taxonomy" id="1526572"/>
    <lineage>
        <taxon>Bacteria</taxon>
        <taxon>Pseudomonadati</taxon>
        <taxon>Pseudomonadota</taxon>
        <taxon>Alphaproteobacteria</taxon>
        <taxon>Parvularculales</taxon>
        <taxon>Parvularculaceae</taxon>
        <taxon>Aquisalinus</taxon>
    </lineage>
</organism>
<dbReference type="EMBL" id="BMGH01000001">
    <property type="protein sequence ID" value="GGC96444.1"/>
    <property type="molecule type" value="Genomic_DNA"/>
</dbReference>
<dbReference type="PANTHER" id="PTHR33608:SF6">
    <property type="entry name" value="BLL2464 PROTEIN"/>
    <property type="match status" value="1"/>
</dbReference>
<evidence type="ECO:0000313" key="3">
    <source>
        <dbReference type="Proteomes" id="UP000613582"/>
    </source>
</evidence>
<dbReference type="InterPro" id="IPR002881">
    <property type="entry name" value="DUF58"/>
</dbReference>
<dbReference type="AlphaFoldDB" id="A0A8J2V5Q7"/>
<reference evidence="2" key="1">
    <citation type="journal article" date="2014" name="Int. J. Syst. Evol. Microbiol.">
        <title>Complete genome sequence of Corynebacterium casei LMG S-19264T (=DSM 44701T), isolated from a smear-ripened cheese.</title>
        <authorList>
            <consortium name="US DOE Joint Genome Institute (JGI-PGF)"/>
            <person name="Walter F."/>
            <person name="Albersmeier A."/>
            <person name="Kalinowski J."/>
            <person name="Ruckert C."/>
        </authorList>
    </citation>
    <scope>NUCLEOTIDE SEQUENCE</scope>
    <source>
        <strain evidence="2">CGMCC 1.12921</strain>
    </source>
</reference>
<protein>
    <recommendedName>
        <fullName evidence="1">DUF58 domain-containing protein</fullName>
    </recommendedName>
</protein>
<proteinExistence type="predicted"/>
<dbReference type="PANTHER" id="PTHR33608">
    <property type="entry name" value="BLL2464 PROTEIN"/>
    <property type="match status" value="1"/>
</dbReference>
<evidence type="ECO:0000259" key="1">
    <source>
        <dbReference type="Pfam" id="PF01882"/>
    </source>
</evidence>
<accession>A0A8J2V5Q7</accession>